<dbReference type="PANTHER" id="PTHR48079:SF6">
    <property type="entry name" value="NAD(P)-BINDING DOMAIN-CONTAINING PROTEIN-RELATED"/>
    <property type="match status" value="1"/>
</dbReference>
<evidence type="ECO:0000313" key="3">
    <source>
        <dbReference type="Proteomes" id="UP001380365"/>
    </source>
</evidence>
<reference evidence="2 3" key="1">
    <citation type="submission" date="2023-12" db="EMBL/GenBank/DDBJ databases">
        <title>Gut-associated functions are favored during microbiome assembly across C. elegans life.</title>
        <authorList>
            <person name="Zimmermann J."/>
        </authorList>
    </citation>
    <scope>NUCLEOTIDE SEQUENCE [LARGE SCALE GENOMIC DNA]</scope>
    <source>
        <strain evidence="2 3">JUb134</strain>
    </source>
</reference>
<dbReference type="PANTHER" id="PTHR48079">
    <property type="entry name" value="PROTEIN YEEZ"/>
    <property type="match status" value="1"/>
</dbReference>
<accession>A0ABU8Q397</accession>
<name>A0ABU8Q397_9SPHN</name>
<comment type="caution">
    <text evidence="2">The sequence shown here is derived from an EMBL/GenBank/DDBJ whole genome shotgun (WGS) entry which is preliminary data.</text>
</comment>
<dbReference type="Gene3D" id="3.40.50.720">
    <property type="entry name" value="NAD(P)-binding Rossmann-like Domain"/>
    <property type="match status" value="1"/>
</dbReference>
<gene>
    <name evidence="2" type="ORF">WH159_05880</name>
</gene>
<dbReference type="RefSeq" id="WP_132882572.1">
    <property type="nucleotide sequence ID" value="NZ_JBBGZA010000001.1"/>
</dbReference>
<dbReference type="InterPro" id="IPR036291">
    <property type="entry name" value="NAD(P)-bd_dom_sf"/>
</dbReference>
<keyword evidence="3" id="KW-1185">Reference proteome</keyword>
<dbReference type="EMBL" id="JBBGZA010000001">
    <property type="protein sequence ID" value="MEJ5094066.1"/>
    <property type="molecule type" value="Genomic_DNA"/>
</dbReference>
<organism evidence="2 3">
    <name type="scientific">Sphingomonas molluscorum</name>
    <dbReference type="NCBI Taxonomy" id="418184"/>
    <lineage>
        <taxon>Bacteria</taxon>
        <taxon>Pseudomonadati</taxon>
        <taxon>Pseudomonadota</taxon>
        <taxon>Alphaproteobacteria</taxon>
        <taxon>Sphingomonadales</taxon>
        <taxon>Sphingomonadaceae</taxon>
        <taxon>Sphingomonas</taxon>
    </lineage>
</organism>
<feature type="domain" description="NAD(P)-binding" evidence="1">
    <location>
        <begin position="8"/>
        <end position="145"/>
    </location>
</feature>
<sequence length="301" mass="31595">MSILAITGATGFVGRRTLALALEAGHSVRALTRRPQPAQAGVTWVQGALDTPDALADLVRGADAVIHIAGVVNAPTPEGFTRGNIGGTQAALAAAEAAGVRRFVHVSSLAAREPGLSQYGRSKAGAEDAVRASPLAWTMVRPPAVYGPGDLEMLELFRAARFGVLPMPPAGRLSLIHVDDLARLLLALAGQDTGRKVYEPDDGTPGAWTHTGFARAIGTAVGRRVLPLSLPAGVLRLGARLDRLARGDKAKLTPDRAAYMSHPDWTSSPDAQPPEALWRPRIATADGLAATAAWYRANRLL</sequence>
<evidence type="ECO:0000313" key="2">
    <source>
        <dbReference type="EMBL" id="MEJ5094066.1"/>
    </source>
</evidence>
<evidence type="ECO:0000259" key="1">
    <source>
        <dbReference type="Pfam" id="PF13460"/>
    </source>
</evidence>
<dbReference type="SUPFAM" id="SSF51735">
    <property type="entry name" value="NAD(P)-binding Rossmann-fold domains"/>
    <property type="match status" value="1"/>
</dbReference>
<proteinExistence type="predicted"/>
<dbReference type="Proteomes" id="UP001380365">
    <property type="component" value="Unassembled WGS sequence"/>
</dbReference>
<protein>
    <submittedName>
        <fullName evidence="2">NAD(P)H-binding protein</fullName>
    </submittedName>
</protein>
<dbReference type="Pfam" id="PF13460">
    <property type="entry name" value="NAD_binding_10"/>
    <property type="match status" value="1"/>
</dbReference>
<dbReference type="InterPro" id="IPR016040">
    <property type="entry name" value="NAD(P)-bd_dom"/>
</dbReference>
<dbReference type="InterPro" id="IPR051783">
    <property type="entry name" value="NAD(P)-dependent_oxidoreduct"/>
</dbReference>